<evidence type="ECO:0000313" key="3">
    <source>
        <dbReference type="Proteomes" id="UP000611500"/>
    </source>
</evidence>
<name>A0A8J3H5T5_9RHOB</name>
<keyword evidence="1" id="KW-0732">Signal</keyword>
<reference evidence="2" key="1">
    <citation type="journal article" date="2014" name="Int. J. Syst. Evol. Microbiol.">
        <title>Complete genome sequence of Corynebacterium casei LMG S-19264T (=DSM 44701T), isolated from a smear-ripened cheese.</title>
        <authorList>
            <consortium name="US DOE Joint Genome Institute (JGI-PGF)"/>
            <person name="Walter F."/>
            <person name="Albersmeier A."/>
            <person name="Kalinowski J."/>
            <person name="Ruckert C."/>
        </authorList>
    </citation>
    <scope>NUCLEOTIDE SEQUENCE</scope>
    <source>
        <strain evidence="2">CGMCC 1.7081</strain>
    </source>
</reference>
<keyword evidence="3" id="KW-1185">Reference proteome</keyword>
<accession>A0A8J3H5T5</accession>
<reference evidence="2" key="2">
    <citation type="submission" date="2020-09" db="EMBL/GenBank/DDBJ databases">
        <authorList>
            <person name="Sun Q."/>
            <person name="Zhou Y."/>
        </authorList>
    </citation>
    <scope>NUCLEOTIDE SEQUENCE</scope>
    <source>
        <strain evidence="2">CGMCC 1.7081</strain>
    </source>
</reference>
<protein>
    <submittedName>
        <fullName evidence="2">Uncharacterized protein</fullName>
    </submittedName>
</protein>
<feature type="signal peptide" evidence="1">
    <location>
        <begin position="1"/>
        <end position="25"/>
    </location>
</feature>
<dbReference type="EMBL" id="BNAP01000002">
    <property type="protein sequence ID" value="GHG82919.1"/>
    <property type="molecule type" value="Genomic_DNA"/>
</dbReference>
<feature type="chain" id="PRO_5035274092" evidence="1">
    <location>
        <begin position="26"/>
        <end position="63"/>
    </location>
</feature>
<dbReference type="RefSeq" id="WP_028092741.1">
    <property type="nucleotide sequence ID" value="NZ_BNAP01000002.1"/>
</dbReference>
<evidence type="ECO:0000256" key="1">
    <source>
        <dbReference type="SAM" id="SignalP"/>
    </source>
</evidence>
<gene>
    <name evidence="2" type="ORF">GCM10010961_07840</name>
</gene>
<comment type="caution">
    <text evidence="2">The sequence shown here is derived from an EMBL/GenBank/DDBJ whole genome shotgun (WGS) entry which is preliminary data.</text>
</comment>
<evidence type="ECO:0000313" key="2">
    <source>
        <dbReference type="EMBL" id="GHG82919.1"/>
    </source>
</evidence>
<dbReference type="AlphaFoldDB" id="A0A8J3H5T5"/>
<proteinExistence type="predicted"/>
<dbReference type="Proteomes" id="UP000611500">
    <property type="component" value="Unassembled WGS sequence"/>
</dbReference>
<sequence>MKRIELLKTLALVFFIVIGAVASHAASHDAEIARADQPCSQTVMFVTARPDAQAYTLPRSHLS</sequence>
<organism evidence="2 3">
    <name type="scientific">Pseudodonghicola xiamenensis</name>
    <dbReference type="NCBI Taxonomy" id="337702"/>
    <lineage>
        <taxon>Bacteria</taxon>
        <taxon>Pseudomonadati</taxon>
        <taxon>Pseudomonadota</taxon>
        <taxon>Alphaproteobacteria</taxon>
        <taxon>Rhodobacterales</taxon>
        <taxon>Paracoccaceae</taxon>
        <taxon>Pseudodonghicola</taxon>
    </lineage>
</organism>